<keyword evidence="3" id="KW-1185">Reference proteome</keyword>
<keyword evidence="1" id="KW-0472">Membrane</keyword>
<evidence type="ECO:0000313" key="3">
    <source>
        <dbReference type="Proteomes" id="UP001220377"/>
    </source>
</evidence>
<organism evidence="2 3">
    <name type="scientific">Lacticaseibacillus pabuli</name>
    <dbReference type="NCBI Taxonomy" id="3025672"/>
    <lineage>
        <taxon>Bacteria</taxon>
        <taxon>Bacillati</taxon>
        <taxon>Bacillota</taxon>
        <taxon>Bacilli</taxon>
        <taxon>Lactobacillales</taxon>
        <taxon>Lactobacillaceae</taxon>
        <taxon>Lacticaseibacillus</taxon>
    </lineage>
</organism>
<accession>A0ABY7WQC5</accession>
<dbReference type="EMBL" id="CP117884">
    <property type="protein sequence ID" value="WDF82395.1"/>
    <property type="molecule type" value="Genomic_DNA"/>
</dbReference>
<proteinExistence type="predicted"/>
<feature type="transmembrane region" description="Helical" evidence="1">
    <location>
        <begin position="68"/>
        <end position="92"/>
    </location>
</feature>
<evidence type="ECO:0000313" key="2">
    <source>
        <dbReference type="EMBL" id="WDF82395.1"/>
    </source>
</evidence>
<keyword evidence="1" id="KW-0812">Transmembrane</keyword>
<sequence length="227" mass="26097">MENIDSNKIANMTTVELRKDIEKQKQILSQTENAATNQEVLNRCAEIIFVESLVLFVRKQELKKIRKSAIVVSVSLAALYIVFVFGMFKWGIYGQEFRFVLNMILDFNWFKFIIQLTQFFTVLSVIGTVIYFALTLIMDLISQDEDVLDKDYSSSIFRAISAAVPLLSLVLAVVTTSTERQLTSITSFFALLALFDFVFRNQINSLSNTANEMRLRLSKLIRHHKQN</sequence>
<feature type="transmembrane region" description="Helical" evidence="1">
    <location>
        <begin position="155"/>
        <end position="175"/>
    </location>
</feature>
<gene>
    <name evidence="2" type="ORF">PQ472_10960</name>
</gene>
<dbReference type="RefSeq" id="WP_274259814.1">
    <property type="nucleotide sequence ID" value="NZ_CP117884.1"/>
</dbReference>
<reference evidence="2 3" key="1">
    <citation type="submission" date="2023-02" db="EMBL/GenBank/DDBJ databases">
        <title>Genome sequence of Lacticaseibacillus sp. KACC 23028.</title>
        <authorList>
            <person name="Kim S."/>
            <person name="Heo J."/>
            <person name="Kwon S.-W."/>
        </authorList>
    </citation>
    <scope>NUCLEOTIDE SEQUENCE [LARGE SCALE GENOMIC DNA]</scope>
    <source>
        <strain evidence="2 3">KACC 23028</strain>
    </source>
</reference>
<keyword evidence="1" id="KW-1133">Transmembrane helix</keyword>
<name>A0ABY7WQC5_9LACO</name>
<feature type="transmembrane region" description="Helical" evidence="1">
    <location>
        <begin position="112"/>
        <end position="134"/>
    </location>
</feature>
<feature type="transmembrane region" description="Helical" evidence="1">
    <location>
        <begin position="181"/>
        <end position="199"/>
    </location>
</feature>
<dbReference type="Proteomes" id="UP001220377">
    <property type="component" value="Chromosome"/>
</dbReference>
<protein>
    <submittedName>
        <fullName evidence="2">Uncharacterized protein</fullName>
    </submittedName>
</protein>
<evidence type="ECO:0000256" key="1">
    <source>
        <dbReference type="SAM" id="Phobius"/>
    </source>
</evidence>